<dbReference type="RefSeq" id="WP_090627819.1">
    <property type="nucleotide sequence ID" value="NZ_FOCP01000003.1"/>
</dbReference>
<reference evidence="2 3" key="1">
    <citation type="submission" date="2016-10" db="EMBL/GenBank/DDBJ databases">
        <authorList>
            <person name="de Groot N.N."/>
        </authorList>
    </citation>
    <scope>NUCLEOTIDE SEQUENCE [LARGE SCALE GENOMIC DNA]</scope>
    <source>
        <strain evidence="2 3">Nm22</strain>
    </source>
</reference>
<protein>
    <submittedName>
        <fullName evidence="2">Uncharacterized protein</fullName>
    </submittedName>
</protein>
<keyword evidence="1" id="KW-0732">Signal</keyword>
<organism evidence="2 3">
    <name type="scientific">Nitrosomonas marina</name>
    <dbReference type="NCBI Taxonomy" id="917"/>
    <lineage>
        <taxon>Bacteria</taxon>
        <taxon>Pseudomonadati</taxon>
        <taxon>Pseudomonadota</taxon>
        <taxon>Betaproteobacteria</taxon>
        <taxon>Nitrosomonadales</taxon>
        <taxon>Nitrosomonadaceae</taxon>
        <taxon>Nitrosomonas</taxon>
    </lineage>
</organism>
<gene>
    <name evidence="2" type="ORF">SAMN05216325_10368</name>
</gene>
<name>A0A1H8BRH1_9PROT</name>
<dbReference type="EMBL" id="FOCP01000003">
    <property type="protein sequence ID" value="SEM85455.1"/>
    <property type="molecule type" value="Genomic_DNA"/>
</dbReference>
<dbReference type="OrthoDB" id="8547117at2"/>
<dbReference type="Proteomes" id="UP000199459">
    <property type="component" value="Unassembled WGS sequence"/>
</dbReference>
<dbReference type="STRING" id="917.SAMN05216326_104138"/>
<feature type="chain" id="PRO_5011622778" evidence="1">
    <location>
        <begin position="21"/>
        <end position="134"/>
    </location>
</feature>
<evidence type="ECO:0000313" key="2">
    <source>
        <dbReference type="EMBL" id="SEM85455.1"/>
    </source>
</evidence>
<feature type="signal peptide" evidence="1">
    <location>
        <begin position="1"/>
        <end position="20"/>
    </location>
</feature>
<sequence length="134" mass="14104">MRRILTAFALILCTTNTVNAAGPYDGIYALNFSGFLAGYASIHENNGVIIAVVLEPSPSDSTWEAIIGTRNGNIVRLNSIFGTVNLVIDVTFNGDNATGTAVIIACSDDDDDSSNDSENCDIPAGTALNLTKIF</sequence>
<proteinExistence type="predicted"/>
<evidence type="ECO:0000313" key="3">
    <source>
        <dbReference type="Proteomes" id="UP000199459"/>
    </source>
</evidence>
<evidence type="ECO:0000256" key="1">
    <source>
        <dbReference type="SAM" id="SignalP"/>
    </source>
</evidence>
<dbReference type="AlphaFoldDB" id="A0A1H8BRH1"/>
<accession>A0A1H8BRH1</accession>